<dbReference type="Proteomes" id="UP000812440">
    <property type="component" value="Chromosome 5"/>
</dbReference>
<evidence type="ECO:0000256" key="11">
    <source>
        <dbReference type="RuleBase" id="RU003684"/>
    </source>
</evidence>
<dbReference type="InterPro" id="IPR020855">
    <property type="entry name" value="Ureohydrolase_Mn_BS"/>
</dbReference>
<dbReference type="PROSITE" id="PS51409">
    <property type="entry name" value="ARGINASE_2"/>
    <property type="match status" value="1"/>
</dbReference>
<comment type="subunit">
    <text evidence="2">Homotrimer.</text>
</comment>
<evidence type="ECO:0000256" key="12">
    <source>
        <dbReference type="RuleBase" id="RU361159"/>
    </source>
</evidence>
<dbReference type="PROSITE" id="PS01053">
    <property type="entry name" value="ARGINASE_1"/>
    <property type="match status" value="1"/>
</dbReference>
<evidence type="ECO:0000256" key="9">
    <source>
        <dbReference type="ARBA" id="ARBA00047391"/>
    </source>
</evidence>
<keyword evidence="4 12" id="KW-0835">Urea cycle</keyword>
<protein>
    <recommendedName>
        <fullName evidence="3 12">Arginase</fullName>
        <ecNumber evidence="3 12">3.5.3.1</ecNumber>
    </recommendedName>
</protein>
<comment type="similarity">
    <text evidence="10 11">Belongs to the arginase family.</text>
</comment>
<dbReference type="PANTHER" id="PTHR43782">
    <property type="entry name" value="ARGINASE"/>
    <property type="match status" value="1"/>
</dbReference>
<reference evidence="13" key="1">
    <citation type="thesis" date="2020" institute="ProQuest LLC" country="789 East Eisenhower Parkway, Ann Arbor, MI, USA">
        <title>Comparative Genomics and Chromosome Evolution.</title>
        <authorList>
            <person name="Mudd A.B."/>
        </authorList>
    </citation>
    <scope>NUCLEOTIDE SEQUENCE</scope>
    <source>
        <strain evidence="13">Female2</strain>
        <tissue evidence="13">Blood</tissue>
    </source>
</reference>
<comment type="catalytic activity">
    <reaction evidence="9 12">
        <text>L-arginine + H2O = urea + L-ornithine</text>
        <dbReference type="Rhea" id="RHEA:20569"/>
        <dbReference type="ChEBI" id="CHEBI:15377"/>
        <dbReference type="ChEBI" id="CHEBI:16199"/>
        <dbReference type="ChEBI" id="CHEBI:32682"/>
        <dbReference type="ChEBI" id="CHEBI:46911"/>
        <dbReference type="EC" id="3.5.3.1"/>
    </reaction>
</comment>
<comment type="cofactor">
    <cofactor evidence="12">
        <name>Mn(2+)</name>
        <dbReference type="ChEBI" id="CHEBI:29035"/>
    </cofactor>
    <text evidence="12">Binds 2 manganese ions per subunit.</text>
</comment>
<keyword evidence="6 12" id="KW-0479">Metal-binding</keyword>
<keyword evidence="14" id="KW-1185">Reference proteome</keyword>
<evidence type="ECO:0000256" key="2">
    <source>
        <dbReference type="ARBA" id="ARBA00011233"/>
    </source>
</evidence>
<dbReference type="GO" id="GO:0005634">
    <property type="term" value="C:nucleus"/>
    <property type="evidence" value="ECO:0007669"/>
    <property type="project" value="TreeGrafter"/>
</dbReference>
<dbReference type="EC" id="3.5.3.1" evidence="3 12"/>
<dbReference type="GO" id="GO:0006525">
    <property type="term" value="P:arginine metabolic process"/>
    <property type="evidence" value="ECO:0007669"/>
    <property type="project" value="UniProtKB-KW"/>
</dbReference>
<dbReference type="InterPro" id="IPR023696">
    <property type="entry name" value="Ureohydrolase_dom_sf"/>
</dbReference>
<gene>
    <name evidence="13" type="ORF">GDO86_009643</name>
</gene>
<proteinExistence type="inferred from homology"/>
<dbReference type="InterPro" id="IPR006035">
    <property type="entry name" value="Ureohydrolase"/>
</dbReference>
<evidence type="ECO:0000256" key="6">
    <source>
        <dbReference type="ARBA" id="ARBA00022723"/>
    </source>
</evidence>
<dbReference type="CDD" id="cd09989">
    <property type="entry name" value="Arginase"/>
    <property type="match status" value="1"/>
</dbReference>
<dbReference type="OrthoDB" id="9992747at2759"/>
<evidence type="ECO:0000256" key="5">
    <source>
        <dbReference type="ARBA" id="ARBA00022503"/>
    </source>
</evidence>
<keyword evidence="8 12" id="KW-0464">Manganese</keyword>
<evidence type="ECO:0000313" key="13">
    <source>
        <dbReference type="EMBL" id="KAG8444556.1"/>
    </source>
</evidence>
<dbReference type="AlphaFoldDB" id="A0A8T2JQ48"/>
<dbReference type="SUPFAM" id="SSF52768">
    <property type="entry name" value="Arginase/deacetylase"/>
    <property type="match status" value="1"/>
</dbReference>
<dbReference type="NCBIfam" id="TIGR01229">
    <property type="entry name" value="rocF_arginase"/>
    <property type="match status" value="1"/>
</dbReference>
<evidence type="ECO:0000256" key="10">
    <source>
        <dbReference type="PROSITE-ProRule" id="PRU00742"/>
    </source>
</evidence>
<dbReference type="Gene3D" id="3.40.800.10">
    <property type="entry name" value="Ureohydrolase domain"/>
    <property type="match status" value="1"/>
</dbReference>
<evidence type="ECO:0000256" key="4">
    <source>
        <dbReference type="ARBA" id="ARBA00022436"/>
    </source>
</evidence>
<dbReference type="Pfam" id="PF00491">
    <property type="entry name" value="Arginase"/>
    <property type="match status" value="1"/>
</dbReference>
<evidence type="ECO:0000256" key="1">
    <source>
        <dbReference type="ARBA" id="ARBA00005098"/>
    </source>
</evidence>
<comment type="pathway">
    <text evidence="1 12">Nitrogen metabolism; urea cycle; L-ornithine and urea from L-arginine: step 1/1.</text>
</comment>
<comment type="caution">
    <text evidence="13">The sequence shown here is derived from an EMBL/GenBank/DDBJ whole genome shotgun (WGS) entry which is preliminary data.</text>
</comment>
<dbReference type="GO" id="GO:0030145">
    <property type="term" value="F:manganese ion binding"/>
    <property type="evidence" value="ECO:0007669"/>
    <property type="project" value="TreeGrafter"/>
</dbReference>
<dbReference type="GO" id="GO:0004053">
    <property type="term" value="F:arginase activity"/>
    <property type="evidence" value="ECO:0007669"/>
    <property type="project" value="UniProtKB-EC"/>
</dbReference>
<sequence length="276" mass="30076">MDKYLVQGDYEVRDYSDLEFADVAQDEPFQNVKNPRTVGLATEKLANTVTEVKKAGKTCLVIGGDHSLAVGTIAGHAAVHPDLCVVWVDAHADINTPYSSPSGNLHGQPVPAVPGFSWVKPCLSAKDIVYIGLRDVDPGEHYILKNLGIKFYSMSEVDNLRIDKVMEETIEYLVGKKKRPIHLSFDIDALDPSVAPATGTPVPGGLTFREGMYITEQLHKTGLLSAVDIMEVNPSRGETERDVKLTVKTALDMTLSSFGKAREGFHAATWALPDAK</sequence>
<dbReference type="PRINTS" id="PR00116">
    <property type="entry name" value="ARGINASE"/>
</dbReference>
<dbReference type="PANTHER" id="PTHR43782:SF2">
    <property type="entry name" value="ARGINASE-1"/>
    <property type="match status" value="1"/>
</dbReference>
<organism evidence="13 14">
    <name type="scientific">Hymenochirus boettgeri</name>
    <name type="common">Congo dwarf clawed frog</name>
    <dbReference type="NCBI Taxonomy" id="247094"/>
    <lineage>
        <taxon>Eukaryota</taxon>
        <taxon>Metazoa</taxon>
        <taxon>Chordata</taxon>
        <taxon>Craniata</taxon>
        <taxon>Vertebrata</taxon>
        <taxon>Euteleostomi</taxon>
        <taxon>Amphibia</taxon>
        <taxon>Batrachia</taxon>
        <taxon>Anura</taxon>
        <taxon>Pipoidea</taxon>
        <taxon>Pipidae</taxon>
        <taxon>Pipinae</taxon>
        <taxon>Hymenochirus</taxon>
    </lineage>
</organism>
<evidence type="ECO:0000256" key="8">
    <source>
        <dbReference type="ARBA" id="ARBA00023211"/>
    </source>
</evidence>
<dbReference type="InterPro" id="IPR014033">
    <property type="entry name" value="Arginase"/>
</dbReference>
<dbReference type="EMBL" id="JAACNH010000004">
    <property type="protein sequence ID" value="KAG8444556.1"/>
    <property type="molecule type" value="Genomic_DNA"/>
</dbReference>
<dbReference type="FunFam" id="3.40.800.10:FF:000012">
    <property type="entry name" value="Arginase"/>
    <property type="match status" value="1"/>
</dbReference>
<dbReference type="GO" id="GO:0000050">
    <property type="term" value="P:urea cycle"/>
    <property type="evidence" value="ECO:0007669"/>
    <property type="project" value="UniProtKB-KW"/>
</dbReference>
<evidence type="ECO:0000256" key="3">
    <source>
        <dbReference type="ARBA" id="ARBA00012168"/>
    </source>
</evidence>
<keyword evidence="5 12" id="KW-0056">Arginine metabolism</keyword>
<evidence type="ECO:0000313" key="14">
    <source>
        <dbReference type="Proteomes" id="UP000812440"/>
    </source>
</evidence>
<evidence type="ECO:0000256" key="7">
    <source>
        <dbReference type="ARBA" id="ARBA00022801"/>
    </source>
</evidence>
<name>A0A8T2JQ48_9PIPI</name>
<accession>A0A8T2JQ48</accession>
<keyword evidence="7 11" id="KW-0378">Hydrolase</keyword>
<dbReference type="GO" id="GO:0005829">
    <property type="term" value="C:cytosol"/>
    <property type="evidence" value="ECO:0007669"/>
    <property type="project" value="TreeGrafter"/>
</dbReference>